<keyword evidence="3" id="KW-1185">Reference proteome</keyword>
<protein>
    <recommendedName>
        <fullName evidence="1">Protein FAR1-RELATED SEQUENCE</fullName>
    </recommendedName>
</protein>
<dbReference type="GO" id="GO:0005634">
    <property type="term" value="C:nucleus"/>
    <property type="evidence" value="ECO:0007669"/>
    <property type="project" value="UniProtKB-SubCell"/>
</dbReference>
<keyword evidence="1" id="KW-0863">Zinc-finger</keyword>
<dbReference type="EMBL" id="JAVXUP010002523">
    <property type="protein sequence ID" value="KAK3002845.1"/>
    <property type="molecule type" value="Genomic_DNA"/>
</dbReference>
<reference evidence="2" key="1">
    <citation type="submission" date="2022-12" db="EMBL/GenBank/DDBJ databases">
        <title>Draft genome assemblies for two species of Escallonia (Escalloniales).</title>
        <authorList>
            <person name="Chanderbali A."/>
            <person name="Dervinis C."/>
            <person name="Anghel I."/>
            <person name="Soltis D."/>
            <person name="Soltis P."/>
            <person name="Zapata F."/>
        </authorList>
    </citation>
    <scope>NUCLEOTIDE SEQUENCE</scope>
    <source>
        <strain evidence="2">UCBG64.0493</strain>
        <tissue evidence="2">Leaf</tissue>
    </source>
</reference>
<keyword evidence="1" id="KW-0479">Metal-binding</keyword>
<evidence type="ECO:0000313" key="3">
    <source>
        <dbReference type="Proteomes" id="UP001188597"/>
    </source>
</evidence>
<accession>A0AA88V6L5</accession>
<comment type="caution">
    <text evidence="2">The sequence shown here is derived from an EMBL/GenBank/DDBJ whole genome shotgun (WGS) entry which is preliminary data.</text>
</comment>
<evidence type="ECO:0000256" key="1">
    <source>
        <dbReference type="RuleBase" id="RU367018"/>
    </source>
</evidence>
<name>A0AA88V6L5_9ASTE</name>
<evidence type="ECO:0000313" key="2">
    <source>
        <dbReference type="EMBL" id="KAK3002845.1"/>
    </source>
</evidence>
<dbReference type="InterPro" id="IPR031052">
    <property type="entry name" value="FHY3/FAR1"/>
</dbReference>
<proteinExistence type="inferred from homology"/>
<gene>
    <name evidence="2" type="ORF">RJ639_018247</name>
</gene>
<keyword evidence="1" id="KW-0539">Nucleus</keyword>
<dbReference type="GO" id="GO:0008270">
    <property type="term" value="F:zinc ion binding"/>
    <property type="evidence" value="ECO:0007669"/>
    <property type="project" value="UniProtKB-UniRule"/>
</dbReference>
<dbReference type="PANTHER" id="PTHR31669:SF304">
    <property type="entry name" value="PROTEIN FAR1-RELATED SEQUENCE"/>
    <property type="match status" value="1"/>
</dbReference>
<dbReference type="PANTHER" id="PTHR31669">
    <property type="entry name" value="PROTEIN FAR1-RELATED SEQUENCE 10-RELATED"/>
    <property type="match status" value="1"/>
</dbReference>
<organism evidence="2 3">
    <name type="scientific">Escallonia herrerae</name>
    <dbReference type="NCBI Taxonomy" id="1293975"/>
    <lineage>
        <taxon>Eukaryota</taxon>
        <taxon>Viridiplantae</taxon>
        <taxon>Streptophyta</taxon>
        <taxon>Embryophyta</taxon>
        <taxon>Tracheophyta</taxon>
        <taxon>Spermatophyta</taxon>
        <taxon>Magnoliopsida</taxon>
        <taxon>eudicotyledons</taxon>
        <taxon>Gunneridae</taxon>
        <taxon>Pentapetalae</taxon>
        <taxon>asterids</taxon>
        <taxon>campanulids</taxon>
        <taxon>Escalloniales</taxon>
        <taxon>Escalloniaceae</taxon>
        <taxon>Escallonia</taxon>
    </lineage>
</organism>
<comment type="similarity">
    <text evidence="1">Belongs to the FHY3/FAR1 family.</text>
</comment>
<keyword evidence="1" id="KW-0862">Zinc</keyword>
<dbReference type="GO" id="GO:0006355">
    <property type="term" value="P:regulation of DNA-templated transcription"/>
    <property type="evidence" value="ECO:0007669"/>
    <property type="project" value="UniProtKB-UniRule"/>
</dbReference>
<comment type="function">
    <text evidence="1">Putative transcription activator involved in regulating light control of development.</text>
</comment>
<sequence length="170" mass="19789">MTITEFESRWKSLQENYSVEENSWLSNMYKICQHWAKVYLKDTFFAGMTTSGQSESIHSYFDGLITNVEGDSAQIDDEDGEDKTQQPGNIIKVVVVVEGYEWKLKKEIAVLMKRRRQEEWRNQLDGRVFLIFAQKGHRATVMTSKKKRLGVISLSRTKEVGERGEDQRTE</sequence>
<comment type="subcellular location">
    <subcellularLocation>
        <location evidence="1">Nucleus</location>
    </subcellularLocation>
</comment>
<dbReference type="AlphaFoldDB" id="A0AA88V6L5"/>
<dbReference type="Proteomes" id="UP001188597">
    <property type="component" value="Unassembled WGS sequence"/>
</dbReference>